<dbReference type="SUPFAM" id="SSF51735">
    <property type="entry name" value="NAD(P)-binding Rossmann-fold domains"/>
    <property type="match status" value="1"/>
</dbReference>
<comment type="similarity">
    <text evidence="1">Belongs to the short-chain dehydrogenases/reductases (SDR) family.</text>
</comment>
<proteinExistence type="inferred from homology"/>
<dbReference type="AlphaFoldDB" id="A0A084T087"/>
<gene>
    <name evidence="4" type="ORF">Q664_04960</name>
</gene>
<protein>
    <submittedName>
        <fullName evidence="4">2-deoxy-D-gluconate 3-dehydrogenase</fullName>
    </submittedName>
</protein>
<evidence type="ECO:0000256" key="1">
    <source>
        <dbReference type="ARBA" id="ARBA00006484"/>
    </source>
</evidence>
<evidence type="ECO:0000313" key="5">
    <source>
        <dbReference type="Proteomes" id="UP000028547"/>
    </source>
</evidence>
<comment type="caution">
    <text evidence="4">The sequence shown here is derived from an EMBL/GenBank/DDBJ whole genome shotgun (WGS) entry which is preliminary data.</text>
</comment>
<dbReference type="NCBIfam" id="NF005559">
    <property type="entry name" value="PRK07231.1"/>
    <property type="match status" value="1"/>
</dbReference>
<keyword evidence="2" id="KW-0560">Oxidoreductase</keyword>
<dbReference type="Proteomes" id="UP000028547">
    <property type="component" value="Unassembled WGS sequence"/>
</dbReference>
<dbReference type="RefSeq" id="WP_043390303.1">
    <property type="nucleotide sequence ID" value="NZ_JPMI01000026.1"/>
</dbReference>
<evidence type="ECO:0000256" key="2">
    <source>
        <dbReference type="ARBA" id="ARBA00023002"/>
    </source>
</evidence>
<dbReference type="PANTHER" id="PTHR43669">
    <property type="entry name" value="5-KETO-D-GLUCONATE 5-REDUCTASE"/>
    <property type="match status" value="1"/>
</dbReference>
<accession>A0A084T087</accession>
<dbReference type="SMART" id="SM00822">
    <property type="entry name" value="PKS_KR"/>
    <property type="match status" value="1"/>
</dbReference>
<sequence>MSKNRFDLTGRVALVTGASSGLGEHFARVLAEAGAKVVVAARRVERLQQLAESIKSAGGDAAAVAMDVTDPDSVKAAFEEAGRFFGTIDVLINNAGVARSMLFAKTREEDWDFVVDTNLKAAWRVARAFVDQLSAAGRPGTIVNISSILGIGVGYGESLYATSKAGLIQLTRHMALELMRNNIRVNALCPGYIETELNSGYFQSERGQAYLKNNIPSKKLGSVEDLSGALLLLASDAGAFITGVALPVDGGHLLHSL</sequence>
<dbReference type="PANTHER" id="PTHR43669:SF3">
    <property type="entry name" value="ALCOHOL DEHYDROGENASE, PUTATIVE (AFU_ORTHOLOGUE AFUA_3G03445)-RELATED"/>
    <property type="match status" value="1"/>
</dbReference>
<dbReference type="InterPro" id="IPR002347">
    <property type="entry name" value="SDR_fam"/>
</dbReference>
<evidence type="ECO:0000313" key="4">
    <source>
        <dbReference type="EMBL" id="KFA94122.1"/>
    </source>
</evidence>
<dbReference type="PRINTS" id="PR00080">
    <property type="entry name" value="SDRFAMILY"/>
</dbReference>
<dbReference type="EMBL" id="JPMI01000026">
    <property type="protein sequence ID" value="KFA94122.1"/>
    <property type="molecule type" value="Genomic_DNA"/>
</dbReference>
<dbReference type="PROSITE" id="PS00061">
    <property type="entry name" value="ADH_SHORT"/>
    <property type="match status" value="1"/>
</dbReference>
<dbReference type="Gene3D" id="3.40.50.720">
    <property type="entry name" value="NAD(P)-binding Rossmann-like Domain"/>
    <property type="match status" value="1"/>
</dbReference>
<name>A0A084T087_9BACT</name>
<evidence type="ECO:0000259" key="3">
    <source>
        <dbReference type="SMART" id="SM00822"/>
    </source>
</evidence>
<dbReference type="FunFam" id="3.40.50.720:FF:000084">
    <property type="entry name" value="Short-chain dehydrogenase reductase"/>
    <property type="match status" value="1"/>
</dbReference>
<dbReference type="InterPro" id="IPR020904">
    <property type="entry name" value="Sc_DH/Rdtase_CS"/>
</dbReference>
<dbReference type="InterPro" id="IPR036291">
    <property type="entry name" value="NAD(P)-bd_dom_sf"/>
</dbReference>
<reference evidence="4 5" key="1">
    <citation type="submission" date="2014-07" db="EMBL/GenBank/DDBJ databases">
        <title>Draft Genome Sequence of Gephyronic Acid Producer, Cystobacter violaceus Strain Cb vi76.</title>
        <authorList>
            <person name="Stevens D.C."/>
            <person name="Young J."/>
            <person name="Carmichael R."/>
            <person name="Tan J."/>
            <person name="Taylor R.E."/>
        </authorList>
    </citation>
    <scope>NUCLEOTIDE SEQUENCE [LARGE SCALE GENOMIC DNA]</scope>
    <source>
        <strain evidence="4 5">Cb vi76</strain>
    </source>
</reference>
<organism evidence="4 5">
    <name type="scientific">Archangium violaceum Cb vi76</name>
    <dbReference type="NCBI Taxonomy" id="1406225"/>
    <lineage>
        <taxon>Bacteria</taxon>
        <taxon>Pseudomonadati</taxon>
        <taxon>Myxococcota</taxon>
        <taxon>Myxococcia</taxon>
        <taxon>Myxococcales</taxon>
        <taxon>Cystobacterineae</taxon>
        <taxon>Archangiaceae</taxon>
        <taxon>Archangium</taxon>
    </lineage>
</organism>
<dbReference type="InterPro" id="IPR057326">
    <property type="entry name" value="KR_dom"/>
</dbReference>
<dbReference type="GO" id="GO:0016491">
    <property type="term" value="F:oxidoreductase activity"/>
    <property type="evidence" value="ECO:0007669"/>
    <property type="project" value="UniProtKB-KW"/>
</dbReference>
<dbReference type="Pfam" id="PF13561">
    <property type="entry name" value="adh_short_C2"/>
    <property type="match status" value="1"/>
</dbReference>
<feature type="domain" description="Ketoreductase" evidence="3">
    <location>
        <begin position="11"/>
        <end position="191"/>
    </location>
</feature>
<dbReference type="PRINTS" id="PR00081">
    <property type="entry name" value="GDHRDH"/>
</dbReference>